<dbReference type="Proteomes" id="UP001497444">
    <property type="component" value="Chromosome 10"/>
</dbReference>
<sequence>MSVRDVISRHIDRSCSPSKIAVEVMTGRLAFCDNLAKKERTKDWTQDAEEERKASDRNLKAQQIRESLLYVSEYETKYESHGIAMVFVKVVNSMQRHREVKAWNGFDKEQCDGWGASDRH</sequence>
<evidence type="ECO:0000313" key="1">
    <source>
        <dbReference type="EMBL" id="CAK9257543.1"/>
    </source>
</evidence>
<reference evidence="1" key="1">
    <citation type="submission" date="2024-02" db="EMBL/GenBank/DDBJ databases">
        <authorList>
            <consortium name="ELIXIR-Norway"/>
            <consortium name="Elixir Norway"/>
        </authorList>
    </citation>
    <scope>NUCLEOTIDE SEQUENCE</scope>
</reference>
<proteinExistence type="predicted"/>
<evidence type="ECO:0000313" key="2">
    <source>
        <dbReference type="Proteomes" id="UP001497444"/>
    </source>
</evidence>
<gene>
    <name evidence="1" type="ORF">CSSPJE1EN1_LOCUS3021</name>
</gene>
<organism evidence="1 2">
    <name type="scientific">Sphagnum jensenii</name>
    <dbReference type="NCBI Taxonomy" id="128206"/>
    <lineage>
        <taxon>Eukaryota</taxon>
        <taxon>Viridiplantae</taxon>
        <taxon>Streptophyta</taxon>
        <taxon>Embryophyta</taxon>
        <taxon>Bryophyta</taxon>
        <taxon>Sphagnophytina</taxon>
        <taxon>Sphagnopsida</taxon>
        <taxon>Sphagnales</taxon>
        <taxon>Sphagnaceae</taxon>
        <taxon>Sphagnum</taxon>
    </lineage>
</organism>
<name>A0ABP0VSV4_9BRYO</name>
<keyword evidence="2" id="KW-1185">Reference proteome</keyword>
<protein>
    <submittedName>
        <fullName evidence="1">Uncharacterized protein</fullName>
    </submittedName>
</protein>
<dbReference type="EMBL" id="OZ020105">
    <property type="protein sequence ID" value="CAK9257543.1"/>
    <property type="molecule type" value="Genomic_DNA"/>
</dbReference>
<accession>A0ABP0VSV4</accession>